<feature type="domain" description="Ketosynthase family 3 (KS3)" evidence="8">
    <location>
        <begin position="2064"/>
        <end position="2478"/>
    </location>
</feature>
<evidence type="ECO:0000256" key="1">
    <source>
        <dbReference type="ARBA" id="ARBA00022450"/>
    </source>
</evidence>
<feature type="region of interest" description="Disordered" evidence="6">
    <location>
        <begin position="1787"/>
        <end position="1851"/>
    </location>
</feature>
<feature type="domain" description="Ketosynthase family 3 (KS3)" evidence="8">
    <location>
        <begin position="3152"/>
        <end position="3566"/>
    </location>
</feature>
<feature type="domain" description="PKS/mFAS DH" evidence="9">
    <location>
        <begin position="3601"/>
        <end position="3893"/>
    </location>
</feature>
<dbReference type="Pfam" id="PF00501">
    <property type="entry name" value="AMP-binding"/>
    <property type="match status" value="1"/>
</dbReference>
<dbReference type="EMBL" id="JBBJCI010000154">
    <property type="protein sequence ID" value="KAK7241741.1"/>
    <property type="molecule type" value="Genomic_DNA"/>
</dbReference>
<proteinExistence type="predicted"/>
<dbReference type="InterPro" id="IPR014031">
    <property type="entry name" value="Ketoacyl_synth_C"/>
</dbReference>
<dbReference type="InterPro" id="IPR042104">
    <property type="entry name" value="PKS_dehydratase_sf"/>
</dbReference>
<feature type="compositionally biased region" description="Basic residues" evidence="6">
    <location>
        <begin position="1818"/>
        <end position="1830"/>
    </location>
</feature>
<evidence type="ECO:0000259" key="7">
    <source>
        <dbReference type="PROSITE" id="PS50075"/>
    </source>
</evidence>
<feature type="region of interest" description="Disordered" evidence="6">
    <location>
        <begin position="2909"/>
        <end position="2944"/>
    </location>
</feature>
<dbReference type="SMART" id="SM00825">
    <property type="entry name" value="PKS_KS"/>
    <property type="match status" value="2"/>
</dbReference>
<dbReference type="Gene3D" id="3.40.50.12780">
    <property type="entry name" value="N-terminal domain of ligase-like"/>
    <property type="match status" value="1"/>
</dbReference>
<dbReference type="InterPro" id="IPR036736">
    <property type="entry name" value="ACP-like_sf"/>
</dbReference>
<dbReference type="Pfam" id="PF00109">
    <property type="entry name" value="ketoacyl-synt"/>
    <property type="match status" value="3"/>
</dbReference>
<protein>
    <recommendedName>
        <fullName evidence="12">Carrier domain-containing protein</fullName>
    </recommendedName>
</protein>
<dbReference type="SMART" id="SM00823">
    <property type="entry name" value="PKS_PP"/>
    <property type="match status" value="6"/>
</dbReference>
<feature type="domain" description="Carrier" evidence="7">
    <location>
        <begin position="1953"/>
        <end position="2027"/>
    </location>
</feature>
<reference evidence="10 11" key="1">
    <citation type="submission" date="2024-03" db="EMBL/GenBank/DDBJ databases">
        <title>Aureococcus anophagefferens CCMP1851 and Kratosvirus quantuckense: Draft genome of a second virus-susceptible host strain in the model system.</title>
        <authorList>
            <person name="Chase E."/>
            <person name="Truchon A.R."/>
            <person name="Schepens W."/>
            <person name="Wilhelm S.W."/>
        </authorList>
    </citation>
    <scope>NUCLEOTIDE SEQUENCE [LARGE SCALE GENOMIC DNA]</scope>
    <source>
        <strain evidence="10 11">CCMP1851</strain>
    </source>
</reference>
<feature type="region of interest" description="Disordered" evidence="6">
    <location>
        <begin position="2314"/>
        <end position="2334"/>
    </location>
</feature>
<dbReference type="InterPro" id="IPR042099">
    <property type="entry name" value="ANL_N_sf"/>
</dbReference>
<dbReference type="SUPFAM" id="SSF47336">
    <property type="entry name" value="ACP-like"/>
    <property type="match status" value="5"/>
</dbReference>
<dbReference type="InterPro" id="IPR014030">
    <property type="entry name" value="Ketoacyl_synth_N"/>
</dbReference>
<feature type="region of interest" description="Disordered" evidence="6">
    <location>
        <begin position="1891"/>
        <end position="1914"/>
    </location>
</feature>
<feature type="active site" description="Proton acceptor; for dehydratase activity" evidence="5">
    <location>
        <position position="3633"/>
    </location>
</feature>
<evidence type="ECO:0000256" key="2">
    <source>
        <dbReference type="ARBA" id="ARBA00022553"/>
    </source>
</evidence>
<dbReference type="InterPro" id="IPR020806">
    <property type="entry name" value="PKS_PP-bd"/>
</dbReference>
<comment type="caution">
    <text evidence="10">The sequence shown here is derived from an EMBL/GenBank/DDBJ whole genome shotgun (WGS) entry which is preliminary data.</text>
</comment>
<accession>A0ABR1G080</accession>
<feature type="region of interest" description="Disordered" evidence="6">
    <location>
        <begin position="3995"/>
        <end position="4030"/>
    </location>
</feature>
<feature type="active site" description="Proton donor; for dehydratase activity" evidence="5">
    <location>
        <position position="3798"/>
    </location>
</feature>
<dbReference type="PROSITE" id="PS52019">
    <property type="entry name" value="PKS_MFAS_DH"/>
    <property type="match status" value="1"/>
</dbReference>
<dbReference type="InterPro" id="IPR045851">
    <property type="entry name" value="AMP-bd_C_sf"/>
</dbReference>
<keyword evidence="1" id="KW-0596">Phosphopantetheine</keyword>
<organism evidence="10 11">
    <name type="scientific">Aureococcus anophagefferens</name>
    <name type="common">Harmful bloom alga</name>
    <dbReference type="NCBI Taxonomy" id="44056"/>
    <lineage>
        <taxon>Eukaryota</taxon>
        <taxon>Sar</taxon>
        <taxon>Stramenopiles</taxon>
        <taxon>Ochrophyta</taxon>
        <taxon>Pelagophyceae</taxon>
        <taxon>Pelagomonadales</taxon>
        <taxon>Pelagomonadaceae</taxon>
        <taxon>Aureococcus</taxon>
    </lineage>
</organism>
<dbReference type="Proteomes" id="UP001363151">
    <property type="component" value="Unassembled WGS sequence"/>
</dbReference>
<evidence type="ECO:0000256" key="6">
    <source>
        <dbReference type="SAM" id="MobiDB-lite"/>
    </source>
</evidence>
<dbReference type="PROSITE" id="PS00606">
    <property type="entry name" value="KS3_1"/>
    <property type="match status" value="2"/>
</dbReference>
<dbReference type="Gene3D" id="3.30.300.30">
    <property type="match status" value="1"/>
</dbReference>
<dbReference type="InterPro" id="IPR006162">
    <property type="entry name" value="Ppantetheine_attach_site"/>
</dbReference>
<evidence type="ECO:0000256" key="4">
    <source>
        <dbReference type="ARBA" id="ARBA00022737"/>
    </source>
</evidence>
<evidence type="ECO:0000256" key="5">
    <source>
        <dbReference type="PROSITE-ProRule" id="PRU01363"/>
    </source>
</evidence>
<dbReference type="Gene3D" id="3.10.129.110">
    <property type="entry name" value="Polyketide synthase dehydratase"/>
    <property type="match status" value="2"/>
</dbReference>
<dbReference type="PROSITE" id="PS00455">
    <property type="entry name" value="AMP_BINDING"/>
    <property type="match status" value="1"/>
</dbReference>
<evidence type="ECO:0000313" key="10">
    <source>
        <dbReference type="EMBL" id="KAK7241741.1"/>
    </source>
</evidence>
<feature type="domain" description="Ketosynthase family 3 (KS3)" evidence="8">
    <location>
        <begin position="909"/>
        <end position="1293"/>
    </location>
</feature>
<feature type="region of interest" description="Disordered" evidence="6">
    <location>
        <begin position="4159"/>
        <end position="4198"/>
    </location>
</feature>
<evidence type="ECO:0000259" key="8">
    <source>
        <dbReference type="PROSITE" id="PS52004"/>
    </source>
</evidence>
<feature type="domain" description="Carrier" evidence="7">
    <location>
        <begin position="3044"/>
        <end position="3118"/>
    </location>
</feature>
<dbReference type="Gene3D" id="3.40.47.10">
    <property type="match status" value="3"/>
</dbReference>
<dbReference type="InterPro" id="IPR009081">
    <property type="entry name" value="PP-bd_ACP"/>
</dbReference>
<feature type="compositionally biased region" description="Low complexity" evidence="6">
    <location>
        <begin position="4170"/>
        <end position="4198"/>
    </location>
</feature>
<dbReference type="InterPro" id="IPR049552">
    <property type="entry name" value="PKS_DH_N"/>
</dbReference>
<feature type="region of interest" description="C-terminal hotdog fold" evidence="5">
    <location>
        <begin position="3741"/>
        <end position="3893"/>
    </location>
</feature>
<feature type="domain" description="Carrier" evidence="7">
    <location>
        <begin position="2939"/>
        <end position="3014"/>
    </location>
</feature>
<dbReference type="SUPFAM" id="SSF53901">
    <property type="entry name" value="Thiolase-like"/>
    <property type="match status" value="5"/>
</dbReference>
<feature type="compositionally biased region" description="Polar residues" evidence="6">
    <location>
        <begin position="2315"/>
        <end position="2334"/>
    </location>
</feature>
<evidence type="ECO:0000259" key="9">
    <source>
        <dbReference type="PROSITE" id="PS52019"/>
    </source>
</evidence>
<keyword evidence="2" id="KW-0597">Phosphoprotein</keyword>
<dbReference type="Pfam" id="PF00550">
    <property type="entry name" value="PP-binding"/>
    <property type="match status" value="6"/>
</dbReference>
<dbReference type="PANTHER" id="PTHR43775">
    <property type="entry name" value="FATTY ACID SYNTHASE"/>
    <property type="match status" value="1"/>
</dbReference>
<dbReference type="PROSITE" id="PS52004">
    <property type="entry name" value="KS3_2"/>
    <property type="match status" value="3"/>
</dbReference>
<feature type="compositionally biased region" description="Basic residues" evidence="6">
    <location>
        <begin position="2924"/>
        <end position="2937"/>
    </location>
</feature>
<keyword evidence="3" id="KW-0808">Transferase</keyword>
<sequence length="4198" mass="427469">MPAHRGLPPPTRGAELAPLARARAAGAGNAGEALSARGAKKLVHWYCTEKGAWLRDSDAGWIGWRKAWAPAALAGAAWTPFDVVLDDSRAPYCARGVPARGPRPRTRPPPPLADKWFVRGRLNACFNAVDRHVADGRGAQPAVIDDGHDWVRDGDGWCPEISRAIKYRDVAVEASISAAALLSLRVRPLRILMLSNTHQELFVWTLGCARLGAVYSACAPGLAPLSVAKRMTGLDATLVLTDGIEQPHALAAIAVLEPHERVPRVAAFTTDLDGKRGLTETQFVPKRPARAAALLLASAASTPSTFLSTTVGIRPVPVEANYPLFVLYTSGSTGKPKGVVHCHGYVSGLLLTLQGNFDAVPGNDVMMVAATPGWITGQSYMIHGTLAMGLTSVITNSSPLSPFATRFAAVLQRYAVAIFKAGVAFIKTFAASGKDAELATYDLSALRVATFCAEPTAPRVQLYAMQSLVPNYLNSYWATEHGGMVLSHSFGDALPDADATSRPEPWIECGAYVFSDEGAMLEEALDDQVGDIVITAPYPYLARTLWGDPERAGTAAWVGDLERFEKTYFCAYGGALRFRIGDRATKVGGAACDKYLLLGRSDDVINRNGHRLSTGEIEAQVLNSDACPYAYCVAVGVPSESSGQDPLVIGVLRSGEAPPDRRAKAALTRAVEGNLGGNYGPVDYLTVKALPETHTGKYLRRVIRGLARGDPPDQNLQTLKNPEAVADLDRVLREWRGGGDGAAAGVDARAVFSEAVLDLLGTALDGGAPLMASGITSVMTAGLLRRVSGDLHTSLSLATLFDRPTIDGLAALFDGPAPAGGGAAAARGVFAEAVLDLLGTAIDEDATLMASGITSVMMAGFLRRVSADLSTSLSLATLFDRPTIADLAGLFEDEAVGPILTSGGGGAAAASYAASHFSFLLPGGATSFDALACILLNASTTPGFIPLERWIPRAAPLASYGSFAGPDRFFCVGTSPLEAAKMDPQQRWILERGAASLETFEDAGVVVAIQGSSSGVFVEERNRDPAAKAAPAFRSTSFALSVASGRPSYVLGLTLFCASVDTACSSTLTALSVAVACGDAPMLVVGVQVLEERFSHLFFDAGMLSNRGRCHTWDARADGYARAEGVGAEVLERGGDGSCVVGDVKVAQDGRSLSLTAPNGASQKRLLSGVRTVGGGDRLEAHGTGTALGDPVESGAAAGALGKGGVDFGGIKANTAHLEAAAAAAGLLVLCGGGSVPAAANAQARRLNAHLVPIVRTYVRLLTDGAAALGTGEHGRVSSFGYSGTIAHGAVHRGPEPAALAAARAARGSFYRKKAAAEIPFFPAVISTNGATVSMVVNAVIADHVVGGSALFPGVGYVEIAASDVRRSGAGDAVVTDVKFIRPCILGAGSAMLYERTADGGFEVSSRGEGDASFRARARGALDDGAAATPRVDDDDAPLFRVAHIAPAASFVATLPAPHAARPSTPATDATFVPAALGLALVRAAPSTTSTVVARASVILDAAKEQRFGASLRAPGGTEMDYHRLTYRALPAKKRAAAAAAAASPSEPRYDFSRTVPMDYATRAEPVRLHVVARWNGDGSVYLATRPTARSLARVVEVGGAAPGSLTLGGVAPSCGITIASDAWRYRLGAIADVLGKLAARDTSATYEVTSSGLGLVGVVVASASDADGAADATLRLRAVAAWAPRGCGAFDFSAVEAGCRDYSRLMVGLLAVDRERVISLSLLASANGSAAAAVARPRRAPARASPGVLGGGLRRRAARLAMGQRGASAAAPSVYRIRAGHPKFDNPLRSIAGARRRRRRRARATEGAQVLPSLSKAPKKAKAKARAPRRGAPPGGARQRPRARAAPRSSADCFVTVVGATTASLLGTSVDADASLMSAGLDSIGARRRALPSATSSTRSCRRRWSSTTRPWRPSRRLRAPAAPLVADVAEAAPRRRGRRGAAAARARARAAPSVDFVNVVSATTASLLGTLVDKDASLMSAGLDSIGATELARGLGDAISTELPSTLVFDHPSVAAIATAFAPAASALVADDAGAGDEAFYGAYDAADFGGGAPFAAAAAARVVSLAPFVSTKLPGPQAANANMAALVALGVATNSTTPPTLWADDGSSAGYGCFLAGGPAFENVGAFGVSAREAGELCAGTGWLLEATYATLHGNLREANCRAALMNDATGLYVAAGGYFMTARINNTEDGPRRPSVYTGTALGFSVTSGRASYALGMTGPCLSLDTACSSSLVAFHVGAAALRADECPRAGVSGVCRLNAYTSRAFSSAGMLSDRGRCHTFDLRADGYCRGEGCTSVLLDGSSDDTCGVASRSSAVQQDGPSASMTAPNGSSQKRLILATGHAADGGLEAHGTGTALGDPIEVGAAVGALCKDADGKVVHTIQCASLKANMGHLESNAAGAGLAALLLSRMALSLTPPNNQLRTLNTHLAQYVAAGAFRVPLEVDGGRATLAALACRLSSFGFSGTIAHGLSVYTTTGSPPDAPSLTSAPSVFRAAAPVASDACRAFGVPGAPLLTQADTTFRLLPRVHATIADHVVNGAALFPGVGYVEIAASSVMATGSGEDAALLDLTFVRPCVLTEDIEFMCSRSDDGGFDVSSRAGAAGAFASHARGALGDGASSAPVLSSSSTLSLGNGFGGVSRRGFFAPSPPAAPKAEASSASGDASFIPAAFGLVTVRGIAAHTGAAFATLTSTLNTASEQRYDTALKGGGVRLDVRRMTLRGMARQSGVAPASSSELPIFTFGWVPTAPAARDAEGVQVTVIARWNGDGSVFLATPRPKSLPRVVEITGASAGSMTIGGAAPSCSITISPDAWRYRLGAIADVLGQLATSSGASYQAGARLAMVQCGGEGPTVERMRASSRRTPKSASPALSQSFVVVKDGEAGLAKTTSDPIWKRLGLVGGAEARGRGQGRAGAGTAAGRRRSRARRRRRRAPSGDAGRFAHAAAATAAALVGTLLPADASLMSAGLDSIGATDLAQSLGNVLSVDMPSTLVFDHPSIAAIAAAFAPAASPVAAAIDAAPVAAAAAPPAKRAAPQPRAVPRVDFVHVVAATAAALVGTLLPADASLMSAGLDSIGATDLAQSLGSALSADMPSTLVFDHPSISAIAAAFAPAAVAAADAAEGDDVEPAYGAYDRFDAAAAPAGVAPAEVKLAPCVSAKLPGPFSADADMATFVAVGLAANSTTPPSLWVAAAPAGYGCFVRGGVSFDPVGAFGISRREAAGLDPSIGYILEATYATLHGSGDAANCRAALTNDATGLYVGAGGLIVSSAVSTTDLPPTRKLSVYQGTSQACSVASGRASFVLGLTGPCMSIDTACSSSLCAFHVAASALRNDECPRAAVTGVSVLIYQTSNAFATAGMLSDRGRCHTFDLRADGYCRGEGCASFLLDGSSDEACVVASPSSAVQQDGPSASLTAPNGSSQRRLLLAAGSPGDTGVEAHGTGTALGDPIEVGAAVGALCKDADGKLVHTIQCASLKANMGHLESNAAGAGLAALLLSRMALSLTPPNNQLRTLNTHLAQYVAAGAFRMPLEVDGGRATLAALACRLSSFGFSGTIAHGLFVHSTTGPAPDAATLASAPSLFRAAEPVLQDSYHAFAEPVLNGPYQVPQPLPANRAFALLPRVHATLAEHVVNGVALFPGVGYVEIAAASVAARGFDEEVALLDLTFVRPCVLTADIEFMCSRSEDGGFEVLSRAGKAGAFASHARGGILKDATPQPVMSSYAAPPINDVAPARRGFFGTLPAGAPLTKPKTQGDTSFIPAVFGLVAVQGVSARASATFVSASSTLSTATEQGFDACLQGRMLMRRCKLRGMARQSGVAPASSSELPIFTFGWVPAAPAARDAEGVQVTVIARWNGDGSVFLATPRPRGPSRVVEITGASSGSMTIGGAAPSCSITISPDAWRYRLGAIADVLGQLATSSGASYQVAVSGLGLAGVVLPGAGEEASPAFGPCGQDVPIVERIHALSRRAPKSASPALSQSFVVVKDGEAGLAKATTATPSGSGSDSSAGRPRRRRDRPAAGAAPVAVASRPSSAVSAGFELSVASITKSLLGRRAARARAPRARLARRARAPRAARRGGASAGFELAVASIAKSLLGTLVDGGASLMAAGLDSVSSTDLAQALGGVLDTELPSTLVFDHPSMAAIADAFAPAEGAAATAATRRRGRAAASPPRGAPRARAPATRSPTSPASAAAR</sequence>
<dbReference type="InterPro" id="IPR020807">
    <property type="entry name" value="PKS_DH"/>
</dbReference>
<dbReference type="InterPro" id="IPR020841">
    <property type="entry name" value="PKS_Beta-ketoAc_synthase_dom"/>
</dbReference>
<dbReference type="SMART" id="SM00826">
    <property type="entry name" value="PKS_DH"/>
    <property type="match status" value="3"/>
</dbReference>
<dbReference type="CDD" id="cd00833">
    <property type="entry name" value="PKS"/>
    <property type="match status" value="3"/>
</dbReference>
<dbReference type="InterPro" id="IPR050091">
    <property type="entry name" value="PKS_NRPS_Biosynth_Enz"/>
</dbReference>
<dbReference type="PROSITE" id="PS50075">
    <property type="entry name" value="CARRIER"/>
    <property type="match status" value="3"/>
</dbReference>
<feature type="compositionally biased region" description="Low complexity" evidence="6">
    <location>
        <begin position="3997"/>
        <end position="4012"/>
    </location>
</feature>
<dbReference type="Pfam" id="PF02801">
    <property type="entry name" value="Ketoacyl-synt_C"/>
    <property type="match status" value="3"/>
</dbReference>
<dbReference type="Gene3D" id="3.10.129.10">
    <property type="entry name" value="Hotdog Thioesterase"/>
    <property type="match status" value="1"/>
</dbReference>
<keyword evidence="11" id="KW-1185">Reference proteome</keyword>
<dbReference type="InterPro" id="IPR016039">
    <property type="entry name" value="Thiolase-like"/>
</dbReference>
<feature type="region of interest" description="N-terminal hotdog fold" evidence="5">
    <location>
        <begin position="3601"/>
        <end position="3719"/>
    </location>
</feature>
<dbReference type="PROSITE" id="PS00012">
    <property type="entry name" value="PHOSPHOPANTETHEINE"/>
    <property type="match status" value="4"/>
</dbReference>
<dbReference type="InterPro" id="IPR018201">
    <property type="entry name" value="Ketoacyl_synth_AS"/>
</dbReference>
<dbReference type="InterPro" id="IPR000873">
    <property type="entry name" value="AMP-dep_synth/lig_dom"/>
</dbReference>
<dbReference type="SUPFAM" id="SSF56801">
    <property type="entry name" value="Acetyl-CoA synthetase-like"/>
    <property type="match status" value="1"/>
</dbReference>
<dbReference type="InterPro" id="IPR020845">
    <property type="entry name" value="AMP-binding_CS"/>
</dbReference>
<dbReference type="Gene3D" id="1.10.1200.10">
    <property type="entry name" value="ACP-like"/>
    <property type="match status" value="6"/>
</dbReference>
<keyword evidence="4" id="KW-0677">Repeat</keyword>
<name>A0ABR1G080_AURAN</name>
<evidence type="ECO:0000256" key="3">
    <source>
        <dbReference type="ARBA" id="ARBA00022679"/>
    </source>
</evidence>
<dbReference type="Pfam" id="PF21089">
    <property type="entry name" value="PKS_DH_N"/>
    <property type="match status" value="3"/>
</dbReference>
<gene>
    <name evidence="10" type="ORF">SO694_00152034</name>
</gene>
<evidence type="ECO:0008006" key="12">
    <source>
        <dbReference type="Google" id="ProtNLM"/>
    </source>
</evidence>
<dbReference type="PANTHER" id="PTHR43775:SF37">
    <property type="entry name" value="SI:DKEY-61P9.11"/>
    <property type="match status" value="1"/>
</dbReference>
<evidence type="ECO:0000313" key="11">
    <source>
        <dbReference type="Proteomes" id="UP001363151"/>
    </source>
</evidence>
<dbReference type="InterPro" id="IPR049900">
    <property type="entry name" value="PKS_mFAS_DH"/>
</dbReference>